<dbReference type="STRING" id="389348.PNK_2105"/>
<keyword evidence="2 6" id="KW-0732">Signal</keyword>
<sequence>MKPFLLSMFSALTAFFTTAFLAHAAPISLETDGHPTIGYPKAPVQVVAFLEPKCPDSKKYNNNVFPKIEEEFINTNKIRYTVIPVSFLPNSMTAAIALLCVDFQDANYPNHDLFFKYLNYLYLHQPPEKDNWATIPTLQDFAAHTSRAIRLEQLKECLEKEHYRIQIEKNTAYGNRIMSGHLSTPTIYVDGIKVENTDDTVDYDKLKNAIQSALQAKQDQKK</sequence>
<dbReference type="PATRIC" id="fig|389348.3.peg.2364"/>
<evidence type="ECO:0000256" key="3">
    <source>
        <dbReference type="ARBA" id="ARBA00023002"/>
    </source>
</evidence>
<dbReference type="KEGG" id="pnl:PNK_2105"/>
<evidence type="ECO:0000256" key="5">
    <source>
        <dbReference type="ARBA" id="ARBA00023284"/>
    </source>
</evidence>
<evidence type="ECO:0000256" key="4">
    <source>
        <dbReference type="ARBA" id="ARBA00023157"/>
    </source>
</evidence>
<dbReference type="AlphaFoldDB" id="A0A0U5JF12"/>
<keyword evidence="4" id="KW-1015">Disulfide bond</keyword>
<dbReference type="GO" id="GO:0016491">
    <property type="term" value="F:oxidoreductase activity"/>
    <property type="evidence" value="ECO:0007669"/>
    <property type="project" value="UniProtKB-KW"/>
</dbReference>
<dbReference type="PANTHER" id="PTHR13887">
    <property type="entry name" value="GLUTATHIONE S-TRANSFERASE KAPPA"/>
    <property type="match status" value="1"/>
</dbReference>
<feature type="domain" description="Thioredoxin-like fold" evidence="7">
    <location>
        <begin position="32"/>
        <end position="211"/>
    </location>
</feature>
<proteinExistence type="inferred from homology"/>
<reference evidence="9" key="1">
    <citation type="submission" date="2015-09" db="EMBL/GenBank/DDBJ databases">
        <authorList>
            <person name="Bertelli C."/>
        </authorList>
    </citation>
    <scope>NUCLEOTIDE SEQUENCE [LARGE SCALE GENOMIC DNA]</scope>
    <source>
        <strain evidence="9">KNic</strain>
    </source>
</reference>
<evidence type="ECO:0000256" key="2">
    <source>
        <dbReference type="ARBA" id="ARBA00022729"/>
    </source>
</evidence>
<evidence type="ECO:0000256" key="6">
    <source>
        <dbReference type="SAM" id="SignalP"/>
    </source>
</evidence>
<protein>
    <submittedName>
        <fullName evidence="8">Putative disulfide bond formation protein</fullName>
    </submittedName>
</protein>
<gene>
    <name evidence="8" type="ORF">PNK_2105</name>
</gene>
<dbReference type="InParanoid" id="A0A0U5JF12"/>
<dbReference type="Pfam" id="PF13462">
    <property type="entry name" value="Thioredoxin_4"/>
    <property type="match status" value="1"/>
</dbReference>
<dbReference type="RefSeq" id="WP_032123790.1">
    <property type="nucleotide sequence ID" value="NZ_LN879502.1"/>
</dbReference>
<organism evidence="8 9">
    <name type="scientific">Candidatus Protochlamydia naegleriophila</name>
    <dbReference type="NCBI Taxonomy" id="389348"/>
    <lineage>
        <taxon>Bacteria</taxon>
        <taxon>Pseudomonadati</taxon>
        <taxon>Chlamydiota</taxon>
        <taxon>Chlamydiia</taxon>
        <taxon>Parachlamydiales</taxon>
        <taxon>Parachlamydiaceae</taxon>
        <taxon>Candidatus Protochlamydia</taxon>
    </lineage>
</organism>
<accession>A0A0U5JF12</accession>
<evidence type="ECO:0000259" key="7">
    <source>
        <dbReference type="Pfam" id="PF13462"/>
    </source>
</evidence>
<keyword evidence="5" id="KW-0676">Redox-active center</keyword>
<dbReference type="SUPFAM" id="SSF52833">
    <property type="entry name" value="Thioredoxin-like"/>
    <property type="match status" value="1"/>
</dbReference>
<evidence type="ECO:0000256" key="1">
    <source>
        <dbReference type="ARBA" id="ARBA00005791"/>
    </source>
</evidence>
<feature type="chain" id="PRO_5006860451" evidence="6">
    <location>
        <begin position="25"/>
        <end position="222"/>
    </location>
</feature>
<dbReference type="PANTHER" id="PTHR13887:SF14">
    <property type="entry name" value="DISULFIDE BOND FORMATION PROTEIN D"/>
    <property type="match status" value="1"/>
</dbReference>
<evidence type="ECO:0000313" key="9">
    <source>
        <dbReference type="Proteomes" id="UP000069902"/>
    </source>
</evidence>
<dbReference type="Proteomes" id="UP000069902">
    <property type="component" value="Chromosome cPNK"/>
</dbReference>
<feature type="signal peptide" evidence="6">
    <location>
        <begin position="1"/>
        <end position="24"/>
    </location>
</feature>
<dbReference type="InterPro" id="IPR036249">
    <property type="entry name" value="Thioredoxin-like_sf"/>
</dbReference>
<comment type="similarity">
    <text evidence="1">Belongs to the thioredoxin family. DsbA subfamily.</text>
</comment>
<evidence type="ECO:0000313" key="8">
    <source>
        <dbReference type="EMBL" id="CUI17709.1"/>
    </source>
</evidence>
<keyword evidence="3" id="KW-0560">Oxidoreductase</keyword>
<name>A0A0U5JF12_9BACT</name>
<dbReference type="Gene3D" id="3.40.30.10">
    <property type="entry name" value="Glutaredoxin"/>
    <property type="match status" value="1"/>
</dbReference>
<dbReference type="EMBL" id="LN879502">
    <property type="protein sequence ID" value="CUI17709.1"/>
    <property type="molecule type" value="Genomic_DNA"/>
</dbReference>
<keyword evidence="9" id="KW-1185">Reference proteome</keyword>
<dbReference type="InterPro" id="IPR012336">
    <property type="entry name" value="Thioredoxin-like_fold"/>
</dbReference>